<dbReference type="AlphaFoldDB" id="A0A382M360"/>
<sequence>MEFLIFQSLLEDISNQDGEEKMAGIPWKILLN</sequence>
<protein>
    <submittedName>
        <fullName evidence="1">Uncharacterized protein</fullName>
    </submittedName>
</protein>
<name>A0A382M360_9ZZZZ</name>
<accession>A0A382M360</accession>
<organism evidence="1">
    <name type="scientific">marine metagenome</name>
    <dbReference type="NCBI Taxonomy" id="408172"/>
    <lineage>
        <taxon>unclassified sequences</taxon>
        <taxon>metagenomes</taxon>
        <taxon>ecological metagenomes</taxon>
    </lineage>
</organism>
<reference evidence="1" key="1">
    <citation type="submission" date="2018-05" db="EMBL/GenBank/DDBJ databases">
        <authorList>
            <person name="Lanie J.A."/>
            <person name="Ng W.-L."/>
            <person name="Kazmierczak K.M."/>
            <person name="Andrzejewski T.M."/>
            <person name="Davidsen T.M."/>
            <person name="Wayne K.J."/>
            <person name="Tettelin H."/>
            <person name="Glass J.I."/>
            <person name="Rusch D."/>
            <person name="Podicherti R."/>
            <person name="Tsui H.-C.T."/>
            <person name="Winkler M.E."/>
        </authorList>
    </citation>
    <scope>NUCLEOTIDE SEQUENCE</scope>
</reference>
<dbReference type="EMBL" id="UINC01090946">
    <property type="protein sequence ID" value="SVC43323.1"/>
    <property type="molecule type" value="Genomic_DNA"/>
</dbReference>
<evidence type="ECO:0000313" key="1">
    <source>
        <dbReference type="EMBL" id="SVC43323.1"/>
    </source>
</evidence>
<gene>
    <name evidence="1" type="ORF">METZ01_LOCUS296177</name>
</gene>
<proteinExistence type="predicted"/>